<comment type="caution">
    <text evidence="1">The sequence shown here is derived from an EMBL/GenBank/DDBJ whole genome shotgun (WGS) entry which is preliminary data.</text>
</comment>
<proteinExistence type="predicted"/>
<accession>A0A085W709</accession>
<gene>
    <name evidence="1" type="ORF">DB31_2590</name>
</gene>
<sequence length="53" mass="6181">MEAENLRGQVHFWPLAPPGLPGAPNQTLERFVILWRLFHRTTLPLLFSVYRPP</sequence>
<dbReference type="STRING" id="394096.DB31_2590"/>
<dbReference type="EMBL" id="JMCB01000017">
    <property type="protein sequence ID" value="KFE63472.1"/>
    <property type="molecule type" value="Genomic_DNA"/>
</dbReference>
<organism evidence="1 2">
    <name type="scientific">Hyalangium minutum</name>
    <dbReference type="NCBI Taxonomy" id="394096"/>
    <lineage>
        <taxon>Bacteria</taxon>
        <taxon>Pseudomonadati</taxon>
        <taxon>Myxococcota</taxon>
        <taxon>Myxococcia</taxon>
        <taxon>Myxococcales</taxon>
        <taxon>Cystobacterineae</taxon>
        <taxon>Archangiaceae</taxon>
        <taxon>Hyalangium</taxon>
    </lineage>
</organism>
<keyword evidence="2" id="KW-1185">Reference proteome</keyword>
<reference evidence="1 2" key="1">
    <citation type="submission" date="2014-04" db="EMBL/GenBank/DDBJ databases">
        <title>Genome assembly of Hyalangium minutum DSM 14724.</title>
        <authorList>
            <person name="Sharma G."/>
            <person name="Subramanian S."/>
        </authorList>
    </citation>
    <scope>NUCLEOTIDE SEQUENCE [LARGE SCALE GENOMIC DNA]</scope>
    <source>
        <strain evidence="1 2">DSM 14724</strain>
    </source>
</reference>
<protein>
    <submittedName>
        <fullName evidence="1">Uncharacterized protein</fullName>
    </submittedName>
</protein>
<dbReference type="Proteomes" id="UP000028725">
    <property type="component" value="Unassembled WGS sequence"/>
</dbReference>
<name>A0A085W709_9BACT</name>
<evidence type="ECO:0000313" key="1">
    <source>
        <dbReference type="EMBL" id="KFE63472.1"/>
    </source>
</evidence>
<dbReference type="AlphaFoldDB" id="A0A085W709"/>
<evidence type="ECO:0000313" key="2">
    <source>
        <dbReference type="Proteomes" id="UP000028725"/>
    </source>
</evidence>